<comment type="similarity">
    <text evidence="2">Belongs to the choline/ethanolamine kinase family.</text>
</comment>
<evidence type="ECO:0000256" key="1">
    <source>
        <dbReference type="ARBA" id="ARBA00037883"/>
    </source>
</evidence>
<dbReference type="Gene3D" id="3.90.1200.10">
    <property type="match status" value="1"/>
</dbReference>
<dbReference type="OrthoDB" id="10267235at2759"/>
<protein>
    <recommendedName>
        <fullName evidence="3">ethanolamine kinase</fullName>
        <ecNumber evidence="3">2.7.1.82</ecNumber>
    </recommendedName>
</protein>
<dbReference type="EC" id="2.7.1.82" evidence="3"/>
<accession>X6N6N8</accession>
<dbReference type="GO" id="GO:0005737">
    <property type="term" value="C:cytoplasm"/>
    <property type="evidence" value="ECO:0007669"/>
    <property type="project" value="TreeGrafter"/>
</dbReference>
<name>X6N6N8_RETFI</name>
<comment type="caution">
    <text evidence="4">The sequence shown here is derived from an EMBL/GenBank/DDBJ whole genome shotgun (WGS) entry which is preliminary data.</text>
</comment>
<dbReference type="Pfam" id="PF01633">
    <property type="entry name" value="Choline_kinase"/>
    <property type="match status" value="1"/>
</dbReference>
<evidence type="ECO:0000313" key="4">
    <source>
        <dbReference type="EMBL" id="ETO21721.1"/>
    </source>
</evidence>
<comment type="pathway">
    <text evidence="1">Phospholipid metabolism; phosphatidylethanolamine biosynthesis; phosphatidylethanolamine from ethanolamine: step 1/3.</text>
</comment>
<proteinExistence type="inferred from homology"/>
<evidence type="ECO:0000256" key="3">
    <source>
        <dbReference type="ARBA" id="ARBA00038874"/>
    </source>
</evidence>
<dbReference type="Gene3D" id="3.30.200.20">
    <property type="entry name" value="Phosphorylase Kinase, domain 1"/>
    <property type="match status" value="1"/>
</dbReference>
<dbReference type="GO" id="GO:0006646">
    <property type="term" value="P:phosphatidylethanolamine biosynthetic process"/>
    <property type="evidence" value="ECO:0007669"/>
    <property type="project" value="TreeGrafter"/>
</dbReference>
<dbReference type="InterPro" id="IPR011009">
    <property type="entry name" value="Kinase-like_dom_sf"/>
</dbReference>
<organism evidence="4 5">
    <name type="scientific">Reticulomyxa filosa</name>
    <dbReference type="NCBI Taxonomy" id="46433"/>
    <lineage>
        <taxon>Eukaryota</taxon>
        <taxon>Sar</taxon>
        <taxon>Rhizaria</taxon>
        <taxon>Retaria</taxon>
        <taxon>Foraminifera</taxon>
        <taxon>Monothalamids</taxon>
        <taxon>Reticulomyxidae</taxon>
        <taxon>Reticulomyxa</taxon>
    </lineage>
</organism>
<dbReference type="AlphaFoldDB" id="X6N6N8"/>
<gene>
    <name evidence="4" type="ORF">RFI_15480</name>
</gene>
<sequence length="458" mass="54302">MGQITKDIVSVCDDLFAQLAVNDPLSLKRASRNNSLSEIQCQIKSVDDVEEQNKYTIKQIQGGITNILYLIIDHEERYVSYPILLRIYGENTEYFIDRAKESWLFYELGTEKHNYFGPMLLGVFGNGRIEEYYTNCHSTLLHERKYCPLIATTMQRMHAIHPSMLMYSAKERSTPIMWALIDRWYELSCQVNLKEKLEHNNNNELDKNEDNKGDDKINWKGIKDTISQLKYICEKVQQMHQLEPIQMLNGAHDSGTKQIQTQTQTQVQMAYQFMFECVFCHNDLLGGNILYLQNEQCIKFVDFEYGHYNYRAFEFANHFCEYCGFDCNWKQWFPNRRHMRDFLACYIKEYVNSVPVPKDQQQQYYLPFTLRQLYFNRSQSIENGKKWDQFIESCVDIILVFACANHLFWGLWSIVQAKFSKIDFDFKKYAQQRLLHGLKFSFEALPDFVKDMLNIKSC</sequence>
<evidence type="ECO:0000256" key="2">
    <source>
        <dbReference type="ARBA" id="ARBA00038211"/>
    </source>
</evidence>
<dbReference type="GO" id="GO:0004305">
    <property type="term" value="F:ethanolamine kinase activity"/>
    <property type="evidence" value="ECO:0007669"/>
    <property type="project" value="UniProtKB-EC"/>
</dbReference>
<keyword evidence="5" id="KW-1185">Reference proteome</keyword>
<dbReference type="PANTHER" id="PTHR22603">
    <property type="entry name" value="CHOLINE/ETHANOALAMINE KINASE"/>
    <property type="match status" value="1"/>
</dbReference>
<evidence type="ECO:0000313" key="5">
    <source>
        <dbReference type="Proteomes" id="UP000023152"/>
    </source>
</evidence>
<dbReference type="SUPFAM" id="SSF56112">
    <property type="entry name" value="Protein kinase-like (PK-like)"/>
    <property type="match status" value="1"/>
</dbReference>
<keyword evidence="4" id="KW-0808">Transferase</keyword>
<dbReference type="PANTHER" id="PTHR22603:SF66">
    <property type="entry name" value="ETHANOLAMINE KINASE"/>
    <property type="match status" value="1"/>
</dbReference>
<reference evidence="4 5" key="1">
    <citation type="journal article" date="2013" name="Curr. Biol.">
        <title>The Genome of the Foraminiferan Reticulomyxa filosa.</title>
        <authorList>
            <person name="Glockner G."/>
            <person name="Hulsmann N."/>
            <person name="Schleicher M."/>
            <person name="Noegel A.A."/>
            <person name="Eichinger L."/>
            <person name="Gallinger C."/>
            <person name="Pawlowski J."/>
            <person name="Sierra R."/>
            <person name="Euteneuer U."/>
            <person name="Pillet L."/>
            <person name="Moustafa A."/>
            <person name="Platzer M."/>
            <person name="Groth M."/>
            <person name="Szafranski K."/>
            <person name="Schliwa M."/>
        </authorList>
    </citation>
    <scope>NUCLEOTIDE SEQUENCE [LARGE SCALE GENOMIC DNA]</scope>
</reference>
<dbReference type="Proteomes" id="UP000023152">
    <property type="component" value="Unassembled WGS sequence"/>
</dbReference>
<keyword evidence="4" id="KW-0418">Kinase</keyword>
<dbReference type="EMBL" id="ASPP01011365">
    <property type="protein sequence ID" value="ETO21721.1"/>
    <property type="molecule type" value="Genomic_DNA"/>
</dbReference>